<proteinExistence type="predicted"/>
<accession>A0A5N5D1C9</accession>
<dbReference type="SUPFAM" id="SSF50129">
    <property type="entry name" value="GroES-like"/>
    <property type="match status" value="1"/>
</dbReference>
<reference evidence="2 3" key="1">
    <citation type="journal article" date="2019" name="Sci. Rep.">
        <title>A multi-omics analysis of the grapevine pathogen Lasiodiplodia theobromae reveals that temperature affects the expression of virulence- and pathogenicity-related genes.</title>
        <authorList>
            <person name="Felix C."/>
            <person name="Meneses R."/>
            <person name="Goncalves M.F.M."/>
            <person name="Tilleman L."/>
            <person name="Duarte A.S."/>
            <person name="Jorrin-Novo J.V."/>
            <person name="Van de Peer Y."/>
            <person name="Deforce D."/>
            <person name="Van Nieuwerburgh F."/>
            <person name="Esteves A.C."/>
            <person name="Alves A."/>
        </authorList>
    </citation>
    <scope>NUCLEOTIDE SEQUENCE [LARGE SCALE GENOMIC DNA]</scope>
    <source>
        <strain evidence="2 3">LA-SOL3</strain>
    </source>
</reference>
<dbReference type="EMBL" id="VCHE01000101">
    <property type="protein sequence ID" value="KAB2571436.1"/>
    <property type="molecule type" value="Genomic_DNA"/>
</dbReference>
<dbReference type="Gene3D" id="3.40.50.720">
    <property type="entry name" value="NAD(P)-binding Rossmann-like Domain"/>
    <property type="match status" value="1"/>
</dbReference>
<dbReference type="Proteomes" id="UP000325902">
    <property type="component" value="Unassembled WGS sequence"/>
</dbReference>
<evidence type="ECO:0000259" key="1">
    <source>
        <dbReference type="SMART" id="SM00829"/>
    </source>
</evidence>
<dbReference type="InterPro" id="IPR036291">
    <property type="entry name" value="NAD(P)-bd_dom_sf"/>
</dbReference>
<comment type="caution">
    <text evidence="2">The sequence shown here is derived from an EMBL/GenBank/DDBJ whole genome shotgun (WGS) entry which is preliminary data.</text>
</comment>
<dbReference type="CDD" id="cd08276">
    <property type="entry name" value="MDR7"/>
    <property type="match status" value="1"/>
</dbReference>
<dbReference type="InterPro" id="IPR013154">
    <property type="entry name" value="ADH-like_N"/>
</dbReference>
<dbReference type="InterPro" id="IPR011032">
    <property type="entry name" value="GroES-like_sf"/>
</dbReference>
<sequence length="349" mass="37971">MTIPQTQKEWRVLQGAKDFDTLKFNTQAAIPNLSEHDVLIRFHAASLNYRDLAIAKGTFPFPYKDDVVPASDGVGEVVAVGSRVTRFRLGDRVATLFNQAHVAGSLDQHSMATGVGGVLDGTLRQYGAYDQEGLVHVPKNLDWLEAATLGCAGLTAWNAFYGLQGRLLRQGDWVVTQGTGGVSVFALQFAKAAGANVIATTSSPEKAKRLKQLGADHVINYKETPNWGEAAKQLTGGRGVDHVIEIGGPKTMAQSLKAIRIDGLISIIGFVGGECAEQPTFLEALSNLCTVRGLFVGSRLQFEEMNRAIEASDIHPVLDENVFGLEQTKEAYQYMLEQKHFSKIVIRID</sequence>
<dbReference type="InterPro" id="IPR013149">
    <property type="entry name" value="ADH-like_C"/>
</dbReference>
<dbReference type="InterPro" id="IPR020843">
    <property type="entry name" value="ER"/>
</dbReference>
<keyword evidence="3" id="KW-1185">Reference proteome</keyword>
<feature type="domain" description="Enoyl reductase (ER)" evidence="1">
    <location>
        <begin position="17"/>
        <end position="346"/>
    </location>
</feature>
<dbReference type="PANTHER" id="PTHR45033:SF2">
    <property type="entry name" value="ZINC-TYPE ALCOHOL DEHYDROGENASE-LIKE PROTEIN C1773.06C"/>
    <property type="match status" value="1"/>
</dbReference>
<gene>
    <name evidence="2" type="ORF">DBV05_g9880</name>
</gene>
<dbReference type="SMART" id="SM00829">
    <property type="entry name" value="PKS_ER"/>
    <property type="match status" value="1"/>
</dbReference>
<evidence type="ECO:0000313" key="3">
    <source>
        <dbReference type="Proteomes" id="UP000325902"/>
    </source>
</evidence>
<dbReference type="PANTHER" id="PTHR45033">
    <property type="match status" value="1"/>
</dbReference>
<organism evidence="2 3">
    <name type="scientific">Lasiodiplodia theobromae</name>
    <dbReference type="NCBI Taxonomy" id="45133"/>
    <lineage>
        <taxon>Eukaryota</taxon>
        <taxon>Fungi</taxon>
        <taxon>Dikarya</taxon>
        <taxon>Ascomycota</taxon>
        <taxon>Pezizomycotina</taxon>
        <taxon>Dothideomycetes</taxon>
        <taxon>Dothideomycetes incertae sedis</taxon>
        <taxon>Botryosphaeriales</taxon>
        <taxon>Botryosphaeriaceae</taxon>
        <taxon>Lasiodiplodia</taxon>
    </lineage>
</organism>
<dbReference type="AlphaFoldDB" id="A0A5N5D1C9"/>
<dbReference type="Pfam" id="PF00107">
    <property type="entry name" value="ADH_zinc_N"/>
    <property type="match status" value="1"/>
</dbReference>
<name>A0A5N5D1C9_9PEZI</name>
<evidence type="ECO:0000313" key="2">
    <source>
        <dbReference type="EMBL" id="KAB2571436.1"/>
    </source>
</evidence>
<dbReference type="Gene3D" id="3.90.180.10">
    <property type="entry name" value="Medium-chain alcohol dehydrogenases, catalytic domain"/>
    <property type="match status" value="1"/>
</dbReference>
<dbReference type="SUPFAM" id="SSF51735">
    <property type="entry name" value="NAD(P)-binding Rossmann-fold domains"/>
    <property type="match status" value="1"/>
</dbReference>
<dbReference type="GO" id="GO:0016491">
    <property type="term" value="F:oxidoreductase activity"/>
    <property type="evidence" value="ECO:0007669"/>
    <property type="project" value="InterPro"/>
</dbReference>
<protein>
    <submittedName>
        <fullName evidence="2">Zinc-type alcohol dehydrogenase-like protein</fullName>
    </submittedName>
</protein>
<dbReference type="OrthoDB" id="9930022at2759"/>
<dbReference type="InterPro" id="IPR052711">
    <property type="entry name" value="Zinc_ADH-like"/>
</dbReference>
<dbReference type="Pfam" id="PF08240">
    <property type="entry name" value="ADH_N"/>
    <property type="match status" value="1"/>
</dbReference>